<dbReference type="Pfam" id="PF00067">
    <property type="entry name" value="p450"/>
    <property type="match status" value="1"/>
</dbReference>
<dbReference type="InterPro" id="IPR001128">
    <property type="entry name" value="Cyt_P450"/>
</dbReference>
<reference evidence="3" key="1">
    <citation type="journal article" date="2019" name="Int. J. Syst. Evol. Microbiol.">
        <title>The Global Catalogue of Microorganisms (GCM) 10K type strain sequencing project: providing services to taxonomists for standard genome sequencing and annotation.</title>
        <authorList>
            <consortium name="The Broad Institute Genomics Platform"/>
            <consortium name="The Broad Institute Genome Sequencing Center for Infectious Disease"/>
            <person name="Wu L."/>
            <person name="Ma J."/>
        </authorList>
    </citation>
    <scope>NUCLEOTIDE SEQUENCE [LARGE SCALE GENOMIC DNA]</scope>
    <source>
        <strain evidence="3">JCM 14560</strain>
    </source>
</reference>
<dbReference type="RefSeq" id="WP_344467686.1">
    <property type="nucleotide sequence ID" value="NZ_BAAANT010000029.1"/>
</dbReference>
<dbReference type="PRINTS" id="PR00359">
    <property type="entry name" value="BP450"/>
</dbReference>
<dbReference type="Gene3D" id="1.10.630.10">
    <property type="entry name" value="Cytochrome P450"/>
    <property type="match status" value="1"/>
</dbReference>
<accession>A0ABP5LRC6</accession>
<evidence type="ECO:0000313" key="3">
    <source>
        <dbReference type="Proteomes" id="UP001422759"/>
    </source>
</evidence>
<protein>
    <submittedName>
        <fullName evidence="2">Cytochrome P450</fullName>
    </submittedName>
</protein>
<evidence type="ECO:0000256" key="1">
    <source>
        <dbReference type="ARBA" id="ARBA00010617"/>
    </source>
</evidence>
<proteinExistence type="inferred from homology"/>
<dbReference type="EMBL" id="BAAANT010000029">
    <property type="protein sequence ID" value="GAA2150369.1"/>
    <property type="molecule type" value="Genomic_DNA"/>
</dbReference>
<dbReference type="SUPFAM" id="SSF48264">
    <property type="entry name" value="Cytochrome P450"/>
    <property type="match status" value="1"/>
</dbReference>
<organism evidence="2 3">
    <name type="scientific">Kitasatospora kazusensis</name>
    <dbReference type="NCBI Taxonomy" id="407974"/>
    <lineage>
        <taxon>Bacteria</taxon>
        <taxon>Bacillati</taxon>
        <taxon>Actinomycetota</taxon>
        <taxon>Actinomycetes</taxon>
        <taxon>Kitasatosporales</taxon>
        <taxon>Streptomycetaceae</taxon>
        <taxon>Kitasatospora</taxon>
    </lineage>
</organism>
<comment type="similarity">
    <text evidence="1">Belongs to the cytochrome P450 family.</text>
</comment>
<comment type="caution">
    <text evidence="2">The sequence shown here is derived from an EMBL/GenBank/DDBJ whole genome shotgun (WGS) entry which is preliminary data.</text>
</comment>
<dbReference type="Proteomes" id="UP001422759">
    <property type="component" value="Unassembled WGS sequence"/>
</dbReference>
<dbReference type="InterPro" id="IPR036396">
    <property type="entry name" value="Cyt_P450_sf"/>
</dbReference>
<sequence>MTTQELDLMDPKAFADGIPHDHFRRLRQTEGLVRGTDTDGESLWHLVRHRDVAAVSRDPKTFSSSPTTMTSIRKVDPSPPIITFLDSPEHTRIRKLTFKAFAPARLAAMEASIRGIVDTLLAQARERGSFDLAEDIALRLPFEVLLELLDIPHEDRAMMLGWARGTVNLGDEEYGGDGGQDAFQQIHAYLQDFARHRAGRRTDDCFSLLLDARLKGADRLGLPDRLTPDEVGLFASTLITAGSETTYCSVTGAVLALLDFPDQLARLRADRSLMPSAANEVLRWVTPVTHFARRVVTDTVVAGQPLAEGETVVMWYSSANRDEEVFTDPDRFDVARTANPHLSFGGGGPHVCIGNALAVMELRQFLEGAADLLPLLEAAAPPVRSETNFMNSVKYLPLRFR</sequence>
<dbReference type="PANTHER" id="PTHR46696:SF4">
    <property type="entry name" value="BIOTIN BIOSYNTHESIS CYTOCHROME P450"/>
    <property type="match status" value="1"/>
</dbReference>
<name>A0ABP5LRC6_9ACTN</name>
<evidence type="ECO:0000313" key="2">
    <source>
        <dbReference type="EMBL" id="GAA2150369.1"/>
    </source>
</evidence>
<gene>
    <name evidence="2" type="ORF">GCM10009760_44690</name>
</gene>
<dbReference type="PANTHER" id="PTHR46696">
    <property type="entry name" value="P450, PUTATIVE (EUROFUNG)-RELATED"/>
    <property type="match status" value="1"/>
</dbReference>
<keyword evidence="3" id="KW-1185">Reference proteome</keyword>
<dbReference type="InterPro" id="IPR002397">
    <property type="entry name" value="Cyt_P450_B"/>
</dbReference>